<evidence type="ECO:0000256" key="4">
    <source>
        <dbReference type="ARBA" id="ARBA00022692"/>
    </source>
</evidence>
<evidence type="ECO:0000313" key="8">
    <source>
        <dbReference type="EMBL" id="HIV61257.1"/>
    </source>
</evidence>
<dbReference type="PIRSF" id="PIRSF006603">
    <property type="entry name" value="DinF"/>
    <property type="match status" value="1"/>
</dbReference>
<name>A0A9D1TGP8_9FIRM</name>
<dbReference type="InterPro" id="IPR002528">
    <property type="entry name" value="MATE_fam"/>
</dbReference>
<keyword evidence="3" id="KW-1003">Cell membrane</keyword>
<dbReference type="AlphaFoldDB" id="A0A9D1TGP8"/>
<comment type="subcellular location">
    <subcellularLocation>
        <location evidence="1">Cell membrane</location>
        <topology evidence="1">Multi-pass membrane protein</topology>
    </subcellularLocation>
</comment>
<evidence type="ECO:0000256" key="2">
    <source>
        <dbReference type="ARBA" id="ARBA00022448"/>
    </source>
</evidence>
<sequence>MGKQLDLLKDKPRNLYFKYLLPSVSASLVTSIYILADTIMIGRGCGAAALAALNLVLPVFALLFAFGMLFGVGGGVLYSVARGNNDDTHAKSIWSTALSLNILFAVIILVFGSLFFEKLCYFLGADENSITMVMDYAKYVVFGAPAYMFSSFLQAFVRNDKQPKRAMIAVITGAITNIILDYIFIFNLNMGLSGGAAATLIGNTATTCILLTHLLSKDNGLHFSFKNIKPKLSINIISSGAPSFFIEAATGLITLTFNKQMLKYLGELGVVAYGVVANYALVLQSLFNGIGQASQPIMATNFGGGLHERVKAIRKMGLITVLAVASIAVLCAYVIPVPMTALFVELSDELLKLSIPALNIYFLAFWFLGTNLFFTTCLQSIVKSTPALVIMVLRGVILPIVFAIILPEITGSGIAIFAAVPCSEIIVSMLSIYFIKRFSTNKI</sequence>
<feature type="transmembrane region" description="Helical" evidence="7">
    <location>
        <begin position="166"/>
        <end position="186"/>
    </location>
</feature>
<feature type="transmembrane region" description="Helical" evidence="7">
    <location>
        <begin position="192"/>
        <end position="215"/>
    </location>
</feature>
<feature type="transmembrane region" description="Helical" evidence="7">
    <location>
        <begin position="16"/>
        <end position="36"/>
    </location>
</feature>
<dbReference type="PANTHER" id="PTHR43823:SF4">
    <property type="entry name" value="SPORULATION PROTEIN YKVU"/>
    <property type="match status" value="1"/>
</dbReference>
<dbReference type="GO" id="GO:0005886">
    <property type="term" value="C:plasma membrane"/>
    <property type="evidence" value="ECO:0007669"/>
    <property type="project" value="UniProtKB-SubCell"/>
</dbReference>
<accession>A0A9D1TGP8</accession>
<dbReference type="InterPro" id="IPR048279">
    <property type="entry name" value="MdtK-like"/>
</dbReference>
<dbReference type="GO" id="GO:0042910">
    <property type="term" value="F:xenobiotic transmembrane transporter activity"/>
    <property type="evidence" value="ECO:0007669"/>
    <property type="project" value="InterPro"/>
</dbReference>
<evidence type="ECO:0000256" key="1">
    <source>
        <dbReference type="ARBA" id="ARBA00004651"/>
    </source>
</evidence>
<keyword evidence="2" id="KW-0813">Transport</keyword>
<proteinExistence type="predicted"/>
<evidence type="ECO:0000256" key="5">
    <source>
        <dbReference type="ARBA" id="ARBA00022989"/>
    </source>
</evidence>
<keyword evidence="6 7" id="KW-0472">Membrane</keyword>
<dbReference type="GO" id="GO:0015297">
    <property type="term" value="F:antiporter activity"/>
    <property type="evidence" value="ECO:0007669"/>
    <property type="project" value="InterPro"/>
</dbReference>
<feature type="transmembrane region" description="Helical" evidence="7">
    <location>
        <begin position="136"/>
        <end position="157"/>
    </location>
</feature>
<feature type="transmembrane region" description="Helical" evidence="7">
    <location>
        <begin position="355"/>
        <end position="374"/>
    </location>
</feature>
<dbReference type="Pfam" id="PF01554">
    <property type="entry name" value="MatE"/>
    <property type="match status" value="2"/>
</dbReference>
<feature type="transmembrane region" description="Helical" evidence="7">
    <location>
        <begin position="270"/>
        <end position="290"/>
    </location>
</feature>
<organism evidence="8 9">
    <name type="scientific">Candidatus Butyricicoccus avistercoris</name>
    <dbReference type="NCBI Taxonomy" id="2838518"/>
    <lineage>
        <taxon>Bacteria</taxon>
        <taxon>Bacillati</taxon>
        <taxon>Bacillota</taxon>
        <taxon>Clostridia</taxon>
        <taxon>Eubacteriales</taxon>
        <taxon>Butyricicoccaceae</taxon>
        <taxon>Butyricicoccus</taxon>
    </lineage>
</organism>
<gene>
    <name evidence="8" type="ORF">H9746_00155</name>
</gene>
<evidence type="ECO:0000256" key="6">
    <source>
        <dbReference type="ARBA" id="ARBA00023136"/>
    </source>
</evidence>
<protein>
    <submittedName>
        <fullName evidence="8">Polysaccharide biosynthesis C-terminal domain-containing protein</fullName>
    </submittedName>
</protein>
<dbReference type="InterPro" id="IPR051327">
    <property type="entry name" value="MATE_MepA_subfamily"/>
</dbReference>
<reference evidence="8" key="1">
    <citation type="journal article" date="2021" name="PeerJ">
        <title>Extensive microbial diversity within the chicken gut microbiome revealed by metagenomics and culture.</title>
        <authorList>
            <person name="Gilroy R."/>
            <person name="Ravi A."/>
            <person name="Getino M."/>
            <person name="Pursley I."/>
            <person name="Horton D.L."/>
            <person name="Alikhan N.F."/>
            <person name="Baker D."/>
            <person name="Gharbi K."/>
            <person name="Hall N."/>
            <person name="Watson M."/>
            <person name="Adriaenssens E.M."/>
            <person name="Foster-Nyarko E."/>
            <person name="Jarju S."/>
            <person name="Secka A."/>
            <person name="Antonio M."/>
            <person name="Oren A."/>
            <person name="Chaudhuri R.R."/>
            <person name="La Ragione R."/>
            <person name="Hildebrand F."/>
            <person name="Pallen M.J."/>
        </authorList>
    </citation>
    <scope>NUCLEOTIDE SEQUENCE</scope>
    <source>
        <strain evidence="8">CHK193-4272</strain>
    </source>
</reference>
<feature type="transmembrane region" description="Helical" evidence="7">
    <location>
        <begin position="316"/>
        <end position="335"/>
    </location>
</feature>
<dbReference type="PANTHER" id="PTHR43823">
    <property type="entry name" value="SPORULATION PROTEIN YKVU"/>
    <property type="match status" value="1"/>
</dbReference>
<evidence type="ECO:0000256" key="3">
    <source>
        <dbReference type="ARBA" id="ARBA00022475"/>
    </source>
</evidence>
<feature type="transmembrane region" description="Helical" evidence="7">
    <location>
        <begin position="93"/>
        <end position="116"/>
    </location>
</feature>
<evidence type="ECO:0000256" key="7">
    <source>
        <dbReference type="SAM" id="Phobius"/>
    </source>
</evidence>
<feature type="transmembrane region" description="Helical" evidence="7">
    <location>
        <begin position="56"/>
        <end position="81"/>
    </location>
</feature>
<reference evidence="8" key="2">
    <citation type="submission" date="2021-04" db="EMBL/GenBank/DDBJ databases">
        <authorList>
            <person name="Gilroy R."/>
        </authorList>
    </citation>
    <scope>NUCLEOTIDE SEQUENCE</scope>
    <source>
        <strain evidence="8">CHK193-4272</strain>
    </source>
</reference>
<feature type="transmembrane region" description="Helical" evidence="7">
    <location>
        <begin position="386"/>
        <end position="406"/>
    </location>
</feature>
<feature type="transmembrane region" description="Helical" evidence="7">
    <location>
        <begin position="412"/>
        <end position="435"/>
    </location>
</feature>
<evidence type="ECO:0000313" key="9">
    <source>
        <dbReference type="Proteomes" id="UP000886808"/>
    </source>
</evidence>
<dbReference type="Proteomes" id="UP000886808">
    <property type="component" value="Unassembled WGS sequence"/>
</dbReference>
<comment type="caution">
    <text evidence="8">The sequence shown here is derived from an EMBL/GenBank/DDBJ whole genome shotgun (WGS) entry which is preliminary data.</text>
</comment>
<keyword evidence="5 7" id="KW-1133">Transmembrane helix</keyword>
<dbReference type="EMBL" id="DXIE01000003">
    <property type="protein sequence ID" value="HIV61257.1"/>
    <property type="molecule type" value="Genomic_DNA"/>
</dbReference>
<feature type="transmembrane region" description="Helical" evidence="7">
    <location>
        <begin position="236"/>
        <end position="258"/>
    </location>
</feature>
<keyword evidence="4 7" id="KW-0812">Transmembrane</keyword>